<accession>A0A6I2U0Z2</accession>
<dbReference type="Gene3D" id="3.80.10.10">
    <property type="entry name" value="Ribonuclease Inhibitor"/>
    <property type="match status" value="1"/>
</dbReference>
<name>A0A6I2U0Z2_9BACT</name>
<proteinExistence type="predicted"/>
<dbReference type="EMBL" id="VUNF01000028">
    <property type="protein sequence ID" value="MST78407.1"/>
    <property type="molecule type" value="Genomic_DNA"/>
</dbReference>
<dbReference type="RefSeq" id="WP_154482430.1">
    <property type="nucleotide sequence ID" value="NZ_VUNF01000028.1"/>
</dbReference>
<dbReference type="NCBIfam" id="TIGR02167">
    <property type="entry name" value="Liste_lipo_26"/>
    <property type="match status" value="3"/>
</dbReference>
<protein>
    <submittedName>
        <fullName evidence="1">BspA family leucine-rich repeat surface protein</fullName>
    </submittedName>
</protein>
<dbReference type="SUPFAM" id="SSF52058">
    <property type="entry name" value="L domain-like"/>
    <property type="match status" value="1"/>
</dbReference>
<reference evidence="1 2" key="1">
    <citation type="submission" date="2019-08" db="EMBL/GenBank/DDBJ databases">
        <title>In-depth cultivation of the pig gut microbiome towards novel bacterial diversity and tailored functional studies.</title>
        <authorList>
            <person name="Wylensek D."/>
            <person name="Hitch T.C.A."/>
            <person name="Clavel T."/>
        </authorList>
    </citation>
    <scope>NUCLEOTIDE SEQUENCE [LARGE SCALE GENOMIC DNA]</scope>
    <source>
        <strain evidence="1 2">LKV-178-WT-2C</strain>
    </source>
</reference>
<dbReference type="InterPro" id="IPR032675">
    <property type="entry name" value="LRR_dom_sf"/>
</dbReference>
<comment type="caution">
    <text evidence="1">The sequence shown here is derived from an EMBL/GenBank/DDBJ whole genome shotgun (WGS) entry which is preliminary data.</text>
</comment>
<evidence type="ECO:0000313" key="1">
    <source>
        <dbReference type="EMBL" id="MST78407.1"/>
    </source>
</evidence>
<evidence type="ECO:0000313" key="2">
    <source>
        <dbReference type="Proteomes" id="UP000450161"/>
    </source>
</evidence>
<gene>
    <name evidence="1" type="ORF">FYJ72_12215</name>
</gene>
<organism evidence="1 2">
    <name type="scientific">Segatella copri</name>
    <dbReference type="NCBI Taxonomy" id="165179"/>
    <lineage>
        <taxon>Bacteria</taxon>
        <taxon>Pseudomonadati</taxon>
        <taxon>Bacteroidota</taxon>
        <taxon>Bacteroidia</taxon>
        <taxon>Bacteroidales</taxon>
        <taxon>Prevotellaceae</taxon>
        <taxon>Segatella</taxon>
    </lineage>
</organism>
<dbReference type="InterPro" id="IPR011889">
    <property type="entry name" value="Liste_lipo_26"/>
</dbReference>
<dbReference type="Proteomes" id="UP000450161">
    <property type="component" value="Unassembled WGS sequence"/>
</dbReference>
<sequence>MKYIRNFSAHTDYEAEMSKIPTPSVSYCRKENECHFMPSNVIMFKVGDLNGNTNQTVTVYYSNIKGAHNPHITDEIPIIEGNRWYVYSIPSGKSLIKFKGIKEITDTIISAKINNIYNLFLTNIHGNVSFINCIFDDEMTSMWQMLADCLSPQILGINNWDVSKITNMNGVFEYDRSLQNLDLTNWNVENVTRMDSMFHECNSLQNLVGLSNWNVGKVTWMDMMFNSCYTLQNLDLNNWNVSSVTRMSWMFCSCIKLQTLTLNGWDMTNTTNTDNMFRGCTSLNTIYMRGCNQTTIDKIKAQLETDGILNNVTIITE</sequence>
<dbReference type="AlphaFoldDB" id="A0A6I2U0Z2"/>
<dbReference type="InterPro" id="IPR005046">
    <property type="entry name" value="DUF285"/>
</dbReference>
<dbReference type="Pfam" id="PF03382">
    <property type="entry name" value="DUF285"/>
    <property type="match status" value="1"/>
</dbReference>